<organism evidence="1 2">
    <name type="scientific">Maribacter arcticus</name>
    <dbReference type="NCBI Taxonomy" id="561365"/>
    <lineage>
        <taxon>Bacteria</taxon>
        <taxon>Pseudomonadati</taxon>
        <taxon>Bacteroidota</taxon>
        <taxon>Flavobacteriia</taxon>
        <taxon>Flavobacteriales</taxon>
        <taxon>Flavobacteriaceae</taxon>
        <taxon>Maribacter</taxon>
    </lineage>
</organism>
<gene>
    <name evidence="1" type="ORF">SAMN05660866_02147</name>
</gene>
<dbReference type="EMBL" id="FUYL01000006">
    <property type="protein sequence ID" value="SKB57153.1"/>
    <property type="molecule type" value="Genomic_DNA"/>
</dbReference>
<sequence>MTERFRTNLVGKIYLNDKLYLFSGMEVKAETANYDNVSSTYRLGFVASVGYPISENFMIGVKSNVQLNNSSIGIFGEILIEMLVVYTI</sequence>
<reference evidence="2" key="1">
    <citation type="submission" date="2017-02" db="EMBL/GenBank/DDBJ databases">
        <authorList>
            <person name="Varghese N."/>
            <person name="Submissions S."/>
        </authorList>
    </citation>
    <scope>NUCLEOTIDE SEQUENCE [LARGE SCALE GENOMIC DNA]</scope>
    <source>
        <strain evidence="2">DSM 23546</strain>
    </source>
</reference>
<dbReference type="Proteomes" id="UP000190339">
    <property type="component" value="Unassembled WGS sequence"/>
</dbReference>
<proteinExistence type="predicted"/>
<evidence type="ECO:0000313" key="2">
    <source>
        <dbReference type="Proteomes" id="UP000190339"/>
    </source>
</evidence>
<dbReference type="AlphaFoldDB" id="A0A1T5CCS1"/>
<evidence type="ECO:0000313" key="1">
    <source>
        <dbReference type="EMBL" id="SKB57153.1"/>
    </source>
</evidence>
<keyword evidence="2" id="KW-1185">Reference proteome</keyword>
<evidence type="ECO:0008006" key="3">
    <source>
        <dbReference type="Google" id="ProtNLM"/>
    </source>
</evidence>
<name>A0A1T5CCS1_9FLAO</name>
<protein>
    <recommendedName>
        <fullName evidence="3">Outer membrane protein beta-barrel family protein</fullName>
    </recommendedName>
</protein>
<accession>A0A1T5CCS1</accession>